<dbReference type="InterPro" id="IPR003593">
    <property type="entry name" value="AAA+_ATPase"/>
</dbReference>
<dbReference type="GO" id="GO:0005524">
    <property type="term" value="F:ATP binding"/>
    <property type="evidence" value="ECO:0007669"/>
    <property type="project" value="UniProtKB-KW"/>
</dbReference>
<dbReference type="InterPro" id="IPR017871">
    <property type="entry name" value="ABC_transporter-like_CS"/>
</dbReference>
<dbReference type="SMART" id="SM00382">
    <property type="entry name" value="AAA"/>
    <property type="match status" value="1"/>
</dbReference>
<keyword evidence="2 4" id="KW-0067">ATP-binding</keyword>
<comment type="caution">
    <text evidence="4">The sequence shown here is derived from an EMBL/GenBank/DDBJ whole genome shotgun (WGS) entry which is preliminary data.</text>
</comment>
<organism evidence="4 5">
    <name type="scientific">Falsiroseomonas oleicola</name>
    <dbReference type="NCBI Taxonomy" id="2801474"/>
    <lineage>
        <taxon>Bacteria</taxon>
        <taxon>Pseudomonadati</taxon>
        <taxon>Pseudomonadota</taxon>
        <taxon>Alphaproteobacteria</taxon>
        <taxon>Acetobacterales</taxon>
        <taxon>Roseomonadaceae</taxon>
        <taxon>Falsiroseomonas</taxon>
    </lineage>
</organism>
<proteinExistence type="predicted"/>
<evidence type="ECO:0000259" key="3">
    <source>
        <dbReference type="PROSITE" id="PS50893"/>
    </source>
</evidence>
<keyword evidence="5" id="KW-1185">Reference proteome</keyword>
<dbReference type="PROSITE" id="PS50893">
    <property type="entry name" value="ABC_TRANSPORTER_2"/>
    <property type="match status" value="1"/>
</dbReference>
<dbReference type="PROSITE" id="PS00211">
    <property type="entry name" value="ABC_TRANSPORTER_1"/>
    <property type="match status" value="1"/>
</dbReference>
<evidence type="ECO:0000256" key="2">
    <source>
        <dbReference type="ARBA" id="ARBA00022840"/>
    </source>
</evidence>
<dbReference type="PANTHER" id="PTHR24221:SF647">
    <property type="entry name" value="BLL6336 PROTEIN"/>
    <property type="match status" value="1"/>
</dbReference>
<dbReference type="Pfam" id="PF00005">
    <property type="entry name" value="ABC_tran"/>
    <property type="match status" value="1"/>
</dbReference>
<feature type="domain" description="ABC transporter" evidence="3">
    <location>
        <begin position="1"/>
        <end position="225"/>
    </location>
</feature>
<dbReference type="EMBL" id="JAERQM010000006">
    <property type="protein sequence ID" value="MBU8545831.1"/>
    <property type="molecule type" value="Genomic_DNA"/>
</dbReference>
<dbReference type="InterPro" id="IPR003439">
    <property type="entry name" value="ABC_transporter-like_ATP-bd"/>
</dbReference>
<dbReference type="InterPro" id="IPR039421">
    <property type="entry name" value="Type_1_exporter"/>
</dbReference>
<accession>A0ABS6HEB8</accession>
<name>A0ABS6HEB8_9PROT</name>
<evidence type="ECO:0000313" key="5">
    <source>
        <dbReference type="Proteomes" id="UP000689967"/>
    </source>
</evidence>
<sequence length="233" mass="25272">MDGPRVLEGVELDIPAGQVVGMVDPSGSGKSTLTKLIQRLYVPEAGRVMVDGVDLALVDPAWLRRQIGVVLQENVLLNRSVRDNIALAVPGAPMEAVVRAARLAGAHDFILELPHGYDTEIGERGATLSGGQRQRIAIARALMAEPKVLILDEATSALDYESERVVQENMRGIARGRTVIIIAHRLAAVRGADRIITVERGRVVEDGTHEELVRNGGRYADLLTYQNNMDGQT</sequence>
<gene>
    <name evidence="4" type="ORF">JJQ90_19060</name>
</gene>
<reference evidence="4 5" key="1">
    <citation type="submission" date="2021-01" db="EMBL/GenBank/DDBJ databases">
        <title>Roseomonas sp. nov, a bacterium isolated from an oil production mixture in Yumen Oilfield.</title>
        <authorList>
            <person name="Wu D."/>
        </authorList>
    </citation>
    <scope>NUCLEOTIDE SEQUENCE [LARGE SCALE GENOMIC DNA]</scope>
    <source>
        <strain evidence="4 5">ROY-5-3</strain>
    </source>
</reference>
<evidence type="ECO:0000313" key="4">
    <source>
        <dbReference type="EMBL" id="MBU8545831.1"/>
    </source>
</evidence>
<dbReference type="PANTHER" id="PTHR24221">
    <property type="entry name" value="ATP-BINDING CASSETTE SUB-FAMILY B"/>
    <property type="match status" value="1"/>
</dbReference>
<dbReference type="Proteomes" id="UP000689967">
    <property type="component" value="Unassembled WGS sequence"/>
</dbReference>
<keyword evidence="1" id="KW-0547">Nucleotide-binding</keyword>
<protein>
    <submittedName>
        <fullName evidence="4">ATP-binding cassette domain-containing protein</fullName>
    </submittedName>
</protein>
<evidence type="ECO:0000256" key="1">
    <source>
        <dbReference type="ARBA" id="ARBA00022741"/>
    </source>
</evidence>